<dbReference type="AlphaFoldDB" id="A0A7G9R3K2"/>
<keyword evidence="3" id="KW-1185">Reference proteome</keyword>
<evidence type="ECO:0000313" key="2">
    <source>
        <dbReference type="EMBL" id="QNN50177.1"/>
    </source>
</evidence>
<dbReference type="InterPro" id="IPR010359">
    <property type="entry name" value="IrrE_HExxH"/>
</dbReference>
<proteinExistence type="predicted"/>
<dbReference type="Pfam" id="PF06114">
    <property type="entry name" value="Peptidase_M78"/>
    <property type="match status" value="1"/>
</dbReference>
<organism evidence="2 3">
    <name type="scientific">Phycicoccus endophyticus</name>
    <dbReference type="NCBI Taxonomy" id="1690220"/>
    <lineage>
        <taxon>Bacteria</taxon>
        <taxon>Bacillati</taxon>
        <taxon>Actinomycetota</taxon>
        <taxon>Actinomycetes</taxon>
        <taxon>Micrococcales</taxon>
        <taxon>Intrasporangiaceae</taxon>
        <taxon>Phycicoccus</taxon>
    </lineage>
</organism>
<dbReference type="EMBL" id="CP060712">
    <property type="protein sequence ID" value="QNN50177.1"/>
    <property type="molecule type" value="Genomic_DNA"/>
</dbReference>
<name>A0A7G9R3K2_9MICO</name>
<accession>A0A7G9R3K2</accession>
<dbReference type="KEGG" id="pei:H9L10_03720"/>
<reference evidence="2 3" key="1">
    <citation type="submission" date="2020-08" db="EMBL/GenBank/DDBJ databases">
        <title>Genome sequence of Phycicoccus endophyticus JCM 31784T.</title>
        <authorList>
            <person name="Hyun D.-W."/>
            <person name="Bae J.-W."/>
        </authorList>
    </citation>
    <scope>NUCLEOTIDE SEQUENCE [LARGE SCALE GENOMIC DNA]</scope>
    <source>
        <strain evidence="2 3">JCM 31784</strain>
    </source>
</reference>
<protein>
    <submittedName>
        <fullName evidence="2">ImmA/IrrE family metallo-endopeptidase</fullName>
    </submittedName>
</protein>
<evidence type="ECO:0000259" key="1">
    <source>
        <dbReference type="Pfam" id="PF06114"/>
    </source>
</evidence>
<sequence length="131" mass="14878">MTGTYLHWRSDLPPYLLGATDGERIWMRSDLSQVERRCVLAHELAHLEHGHSTCQPGPVEDAVDRYAARYLLPDPRVIADALVWAGMRFDEAADVLWVTERLLRVRLDPSHLHPAELAIIRERVAAADFTA</sequence>
<feature type="domain" description="IrrE N-terminal-like" evidence="1">
    <location>
        <begin position="22"/>
        <end position="104"/>
    </location>
</feature>
<gene>
    <name evidence="2" type="ORF">H9L10_03720</name>
</gene>
<dbReference type="RefSeq" id="WP_166102404.1">
    <property type="nucleotide sequence ID" value="NZ_BMMY01000002.1"/>
</dbReference>
<dbReference type="Proteomes" id="UP000515976">
    <property type="component" value="Chromosome"/>
</dbReference>
<evidence type="ECO:0000313" key="3">
    <source>
        <dbReference type="Proteomes" id="UP000515976"/>
    </source>
</evidence>